<feature type="region of interest" description="Disordered" evidence="1">
    <location>
        <begin position="489"/>
        <end position="527"/>
    </location>
</feature>
<feature type="region of interest" description="Disordered" evidence="1">
    <location>
        <begin position="323"/>
        <end position="394"/>
    </location>
</feature>
<feature type="compositionally biased region" description="Low complexity" evidence="1">
    <location>
        <begin position="49"/>
        <end position="64"/>
    </location>
</feature>
<dbReference type="AlphaFoldDB" id="A0A182IJB0"/>
<feature type="compositionally biased region" description="Polar residues" evidence="1">
    <location>
        <begin position="281"/>
        <end position="296"/>
    </location>
</feature>
<feature type="compositionally biased region" description="Low complexity" evidence="1">
    <location>
        <begin position="91"/>
        <end position="109"/>
    </location>
</feature>
<feature type="compositionally biased region" description="Acidic residues" evidence="1">
    <location>
        <begin position="158"/>
        <end position="168"/>
    </location>
</feature>
<organism evidence="2">
    <name type="scientific">Anopheles atroparvus</name>
    <name type="common">European mosquito</name>
    <dbReference type="NCBI Taxonomy" id="41427"/>
    <lineage>
        <taxon>Eukaryota</taxon>
        <taxon>Metazoa</taxon>
        <taxon>Ecdysozoa</taxon>
        <taxon>Arthropoda</taxon>
        <taxon>Hexapoda</taxon>
        <taxon>Insecta</taxon>
        <taxon>Pterygota</taxon>
        <taxon>Neoptera</taxon>
        <taxon>Endopterygota</taxon>
        <taxon>Diptera</taxon>
        <taxon>Nematocera</taxon>
        <taxon>Culicoidea</taxon>
        <taxon>Culicidae</taxon>
        <taxon>Anophelinae</taxon>
        <taxon>Anopheles</taxon>
    </lineage>
</organism>
<feature type="compositionally biased region" description="Low complexity" evidence="1">
    <location>
        <begin position="496"/>
        <end position="513"/>
    </location>
</feature>
<feature type="compositionally biased region" description="Low complexity" evidence="1">
    <location>
        <begin position="380"/>
        <end position="393"/>
    </location>
</feature>
<feature type="region of interest" description="Disordered" evidence="1">
    <location>
        <begin position="228"/>
        <end position="300"/>
    </location>
</feature>
<evidence type="ECO:0000313" key="2">
    <source>
        <dbReference type="EnsemblMetazoa" id="AATE000232-PA.1"/>
    </source>
</evidence>
<accession>A0A182IJB0</accession>
<protein>
    <submittedName>
        <fullName evidence="2">Uncharacterized protein</fullName>
    </submittedName>
</protein>
<feature type="compositionally biased region" description="Basic and acidic residues" evidence="1">
    <location>
        <begin position="329"/>
        <end position="350"/>
    </location>
</feature>
<feature type="compositionally biased region" description="Polar residues" evidence="1">
    <location>
        <begin position="358"/>
        <end position="377"/>
    </location>
</feature>
<feature type="region of interest" description="Disordered" evidence="1">
    <location>
        <begin position="1"/>
        <end position="181"/>
    </location>
</feature>
<reference evidence="2" key="1">
    <citation type="submission" date="2022-08" db="UniProtKB">
        <authorList>
            <consortium name="EnsemblMetazoa"/>
        </authorList>
    </citation>
    <scope>IDENTIFICATION</scope>
    <source>
        <strain evidence="2">EBRO</strain>
    </source>
</reference>
<feature type="region of interest" description="Disordered" evidence="1">
    <location>
        <begin position="435"/>
        <end position="473"/>
    </location>
</feature>
<dbReference type="VEuPathDB" id="VectorBase:AATE000232"/>
<name>A0A182IJB0_ANOAO</name>
<dbReference type="STRING" id="41427.A0A182IJB0"/>
<evidence type="ECO:0000256" key="1">
    <source>
        <dbReference type="SAM" id="MobiDB-lite"/>
    </source>
</evidence>
<proteinExistence type="predicted"/>
<feature type="compositionally biased region" description="Basic residues" evidence="1">
    <location>
        <begin position="140"/>
        <end position="151"/>
    </location>
</feature>
<feature type="compositionally biased region" description="Acidic residues" evidence="1">
    <location>
        <begin position="514"/>
        <end position="527"/>
    </location>
</feature>
<sequence>MTAYEIEQECDRNEIGRRHAASPTETTASYTAVSGAGKLKSTNGNGSGQPTSTSASASNNSQPSVTHCGTTCVPAGGISSNGNGNAGNAGGRNSSLAQRRAQFQANRQNSEAHDRRHPPLVRALSAPIRPADPDTSKFLQGKKKPRRRKVLREKDEYNICEEDEFSDDGDNKTSAGGGGASTFVGAAATAAAAAAAAAGKPFPTGLPLRSRSVLGGACDIETLVSLLSSGGSDSEKEQEPTQASSPSPTAGTPTFRQQQFPSAHLPAKGRAPMLKKAGKSVSFQETDLKPTVTTAGLNRDYRKPSFQSAVASRMRRTQQLVSTLNAFQLKDKDKDKGSDKDGGEERHDRATSGIGKDATSSVESHPTSLYTTSTNKPEANKATAGVGATATNGDLQTPKEQECYRLFLKMSKKGLAVSYDTILRGMLTPTELRVLQKKKNREQRNNINGTESVENDGGPLTPSPENDAGFESGAAMAFEEIRGLKELHFDRNSQTQDGQALLQLQAAPAPDQCADGESETEDEENTS</sequence>
<feature type="compositionally biased region" description="Polar residues" evidence="1">
    <location>
        <begin position="23"/>
        <end position="32"/>
    </location>
</feature>
<feature type="compositionally biased region" description="Polar residues" evidence="1">
    <location>
        <begin position="240"/>
        <end position="261"/>
    </location>
</feature>
<dbReference type="EnsemblMetazoa" id="AATE000232-RA">
    <property type="protein sequence ID" value="AATE000232-PA.1"/>
    <property type="gene ID" value="AATE000232"/>
</dbReference>